<evidence type="ECO:0000256" key="1">
    <source>
        <dbReference type="ARBA" id="ARBA00004091"/>
    </source>
</evidence>
<dbReference type="InterPro" id="IPR009057">
    <property type="entry name" value="Homeodomain-like_sf"/>
</dbReference>
<dbReference type="Pfam" id="PF03400">
    <property type="entry name" value="DDE_Tnp_IS1"/>
    <property type="match status" value="1"/>
</dbReference>
<evidence type="ECO:0000256" key="4">
    <source>
        <dbReference type="ARBA" id="ARBA00023172"/>
    </source>
</evidence>
<dbReference type="AlphaFoldDB" id="A0A0M4SPP5"/>
<keyword evidence="6" id="KW-1185">Reference proteome</keyword>
<dbReference type="STRING" id="224013.ACX27_06015"/>
<dbReference type="EMBL" id="CP012036">
    <property type="protein sequence ID" value="ALF52502.1"/>
    <property type="molecule type" value="Genomic_DNA"/>
</dbReference>
<accession>A0A0M4SPP5</accession>
<evidence type="ECO:0000313" key="6">
    <source>
        <dbReference type="Proteomes" id="UP000062645"/>
    </source>
</evidence>
<protein>
    <submittedName>
        <fullName evidence="5">Transposase</fullName>
    </submittedName>
</protein>
<keyword evidence="3" id="KW-0815">Transposition</keyword>
<reference evidence="6" key="1">
    <citation type="submission" date="2015-07" db="EMBL/GenBank/DDBJ databases">
        <title>Genome Of Nitrogen-Fixing Cyanobacterium Nostoc piscinale CENA21 From Solimoes/Amazon River Floodplain Sediments And Comparative Genomics To Uncover Biosynthetic Natural Products Potential.</title>
        <authorList>
            <person name="Leao T.F."/>
            <person name="Leao P.N."/>
            <person name="Guimaraes P.I."/>
            <person name="de Melo A.G.C."/>
            <person name="Ramos R.T.J."/>
            <person name="Silva A."/>
            <person name="Fiore M.F."/>
            <person name="Schneider M.P.C."/>
        </authorList>
    </citation>
    <scope>NUCLEOTIDE SEQUENCE [LARGE SCALE GENOMIC DNA]</scope>
    <source>
        <strain evidence="6">CENA21</strain>
    </source>
</reference>
<gene>
    <name evidence="5" type="ORF">ACX27_06015</name>
</gene>
<dbReference type="PATRIC" id="fig|224013.5.peg.1460"/>
<dbReference type="KEGG" id="npz:ACX27_06015"/>
<evidence type="ECO:0000256" key="2">
    <source>
        <dbReference type="ARBA" id="ARBA00008841"/>
    </source>
</evidence>
<proteinExistence type="inferred from homology"/>
<dbReference type="PANTHER" id="PTHR33293">
    <property type="entry name" value="INSERTION ELEMENT IS1 1 PROTEIN INSB-RELATED"/>
    <property type="match status" value="1"/>
</dbReference>
<comment type="similarity">
    <text evidence="2">Belongs to the transposase 27 family.</text>
</comment>
<evidence type="ECO:0000256" key="3">
    <source>
        <dbReference type="ARBA" id="ARBA00022578"/>
    </source>
</evidence>
<keyword evidence="4" id="KW-0233">DNA recombination</keyword>
<dbReference type="PANTHER" id="PTHR33293:SF1">
    <property type="entry name" value="INSERTION ELEMENT IS1 1 PROTEIN INSB-RELATED"/>
    <property type="match status" value="1"/>
</dbReference>
<sequence>MECPRCNSSHIRKNGRQRGKQNYICADCGRQFIEYHNQKGYGDEIKRECLEMYVNGSGFRAIERVKKVHHTTVIYWVKQMGGQLPEHPETAEIPEITEIDELETFVGSKKNKIWVWSVVNHKTSGILGWVLGDRSSETFQQLWQRIKAWNSYFYVTDGYPVYPCFINQEDHLVCKTYMTRVEGENSRLRHYLARLHRKTFCYSKSVEMLELSIRLLVYYLQHRCIPMREQSPREDIAIA</sequence>
<dbReference type="RefSeq" id="WP_062289714.1">
    <property type="nucleotide sequence ID" value="NZ_CP012036.1"/>
</dbReference>
<dbReference type="OrthoDB" id="9783238at2"/>
<dbReference type="NCBIfam" id="NF033558">
    <property type="entry name" value="transpos_IS1"/>
    <property type="match status" value="1"/>
</dbReference>
<dbReference type="InterPro" id="IPR005063">
    <property type="entry name" value="Transposase_27"/>
</dbReference>
<name>A0A0M4SPP5_9NOSO</name>
<reference evidence="5 6" key="2">
    <citation type="journal article" date="2016" name="Genome Announc.">
        <title>Draft Genome Sequence of the N2-Fixing Cyanobacterium Nostoc piscinale CENA21, Isolated from the Brazilian Amazon Floodplain.</title>
        <authorList>
            <person name="Leao T."/>
            <person name="Guimaraes P.I."/>
            <person name="de Melo A.G."/>
            <person name="Ramos R.T."/>
            <person name="Leao P.N."/>
            <person name="Silva A."/>
            <person name="Fiore M.F."/>
            <person name="Schneider M.P."/>
        </authorList>
    </citation>
    <scope>NUCLEOTIDE SEQUENCE [LARGE SCALE GENOMIC DNA]</scope>
    <source>
        <strain evidence="5 6">CENA21</strain>
    </source>
</reference>
<organism evidence="5 6">
    <name type="scientific">Nostoc piscinale CENA21</name>
    <dbReference type="NCBI Taxonomy" id="224013"/>
    <lineage>
        <taxon>Bacteria</taxon>
        <taxon>Bacillati</taxon>
        <taxon>Cyanobacteriota</taxon>
        <taxon>Cyanophyceae</taxon>
        <taxon>Nostocales</taxon>
        <taxon>Nostocaceae</taxon>
        <taxon>Nostoc</taxon>
    </lineage>
</organism>
<dbReference type="GO" id="GO:0003677">
    <property type="term" value="F:DNA binding"/>
    <property type="evidence" value="ECO:0007669"/>
    <property type="project" value="InterPro"/>
</dbReference>
<dbReference type="Proteomes" id="UP000062645">
    <property type="component" value="Chromosome"/>
</dbReference>
<dbReference type="InterPro" id="IPR051354">
    <property type="entry name" value="Transposase_27_IS1"/>
</dbReference>
<comment type="function">
    <text evidence="1">Absolutely required for transposition of IS1.</text>
</comment>
<evidence type="ECO:0000313" key="5">
    <source>
        <dbReference type="EMBL" id="ALF52502.1"/>
    </source>
</evidence>
<dbReference type="GO" id="GO:0006313">
    <property type="term" value="P:DNA transposition"/>
    <property type="evidence" value="ECO:0007669"/>
    <property type="project" value="InterPro"/>
</dbReference>
<dbReference type="SUPFAM" id="SSF46689">
    <property type="entry name" value="Homeodomain-like"/>
    <property type="match status" value="1"/>
</dbReference>
<dbReference type="GO" id="GO:0004803">
    <property type="term" value="F:transposase activity"/>
    <property type="evidence" value="ECO:0007669"/>
    <property type="project" value="InterPro"/>
</dbReference>